<dbReference type="AlphaFoldDB" id="A0A2Y9P060"/>
<dbReference type="Proteomes" id="UP000248483">
    <property type="component" value="Unplaced"/>
</dbReference>
<keyword evidence="5 6" id="KW-0472">Membrane</keyword>
<evidence type="ECO:0000313" key="8">
    <source>
        <dbReference type="RefSeq" id="XP_022436672.1"/>
    </source>
</evidence>
<comment type="function">
    <text evidence="6">Subunit of the oligosaccharyl transferase (OST) complex that catalyzes the initial transfer of a defined glycan (Glc(3)Man(9)GlcNAc(2) in eukaryotes) from the lipid carrier dolichol-pyrophosphate to an asparagine residue within an Asn-X-Ser/Thr consensus motif in nascent polypeptide chains, the first step in protein N-glycosylation. N-glycosylation occurs cotranslationally and the complex associates with the Sec61 complex at the channel-forming translocon complex that mediates protein translocation across the endoplasmic reticulum (ER). All subunits are required for a maximal enzyme activity.</text>
</comment>
<evidence type="ECO:0000256" key="2">
    <source>
        <dbReference type="ARBA" id="ARBA00009825"/>
    </source>
</evidence>
<gene>
    <name evidence="8" type="primary">LOC111178374</name>
</gene>
<evidence type="ECO:0000256" key="6">
    <source>
        <dbReference type="RuleBase" id="RU367008"/>
    </source>
</evidence>
<dbReference type="PANTHER" id="PTHR13636">
    <property type="entry name" value="TRANSMEMBRANE PROTEIN 258"/>
    <property type="match status" value="1"/>
</dbReference>
<dbReference type="GO" id="GO:0006487">
    <property type="term" value="P:protein N-linked glycosylation"/>
    <property type="evidence" value="ECO:0007669"/>
    <property type="project" value="UniProtKB-UniRule"/>
</dbReference>
<evidence type="ECO:0000256" key="5">
    <source>
        <dbReference type="ARBA" id="ARBA00023136"/>
    </source>
</evidence>
<dbReference type="Pfam" id="PF05251">
    <property type="entry name" value="Ost5"/>
    <property type="match status" value="1"/>
</dbReference>
<evidence type="ECO:0000256" key="1">
    <source>
        <dbReference type="ARBA" id="ARBA00004141"/>
    </source>
</evidence>
<evidence type="ECO:0000313" key="7">
    <source>
        <dbReference type="Proteomes" id="UP000248483"/>
    </source>
</evidence>
<comment type="subunit">
    <text evidence="6">Component of the oligosaccharyltransferase (OST) complex.</text>
</comment>
<dbReference type="RefSeq" id="XP_022436672.1">
    <property type="nucleotide sequence ID" value="XM_022580964.2"/>
</dbReference>
<sequence length="79" mass="9273">MELKATNRYTIPGNLAVFLYLTMGLLAIGWFFTRWYFVYEATFTKHTHDMYKKLLISLVALLSIDFGVLFLLLWVGIYV</sequence>
<protein>
    <recommendedName>
        <fullName evidence="6">Dolichyl-diphosphooligosaccharide-protein glycosyltransferase subunit TMEM258</fullName>
    </recommendedName>
    <alternativeName>
        <fullName evidence="6">Transmembrane protein 258</fullName>
    </alternativeName>
</protein>
<feature type="transmembrane region" description="Helical" evidence="6">
    <location>
        <begin position="54"/>
        <end position="77"/>
    </location>
</feature>
<organism evidence="7 8">
    <name type="scientific">Delphinapterus leucas</name>
    <name type="common">Beluga whale</name>
    <dbReference type="NCBI Taxonomy" id="9749"/>
    <lineage>
        <taxon>Eukaryota</taxon>
        <taxon>Metazoa</taxon>
        <taxon>Chordata</taxon>
        <taxon>Craniata</taxon>
        <taxon>Vertebrata</taxon>
        <taxon>Euteleostomi</taxon>
        <taxon>Mammalia</taxon>
        <taxon>Eutheria</taxon>
        <taxon>Laurasiatheria</taxon>
        <taxon>Artiodactyla</taxon>
        <taxon>Whippomorpha</taxon>
        <taxon>Cetacea</taxon>
        <taxon>Odontoceti</taxon>
        <taxon>Monodontidae</taxon>
        <taxon>Delphinapterus</taxon>
    </lineage>
</organism>
<feature type="transmembrane region" description="Helical" evidence="6">
    <location>
        <begin position="15"/>
        <end position="33"/>
    </location>
</feature>
<dbReference type="InterPro" id="IPR007915">
    <property type="entry name" value="TMEM258/Ost5"/>
</dbReference>
<accession>A0A2Y9P060</accession>
<evidence type="ECO:0000256" key="4">
    <source>
        <dbReference type="ARBA" id="ARBA00022989"/>
    </source>
</evidence>
<dbReference type="GO" id="GO:0008250">
    <property type="term" value="C:oligosaccharyltransferase complex"/>
    <property type="evidence" value="ECO:0007669"/>
    <property type="project" value="UniProtKB-UniRule"/>
</dbReference>
<dbReference type="GeneID" id="111178374"/>
<keyword evidence="3 6" id="KW-0812">Transmembrane</keyword>
<evidence type="ECO:0000256" key="3">
    <source>
        <dbReference type="ARBA" id="ARBA00022692"/>
    </source>
</evidence>
<keyword evidence="7" id="KW-1185">Reference proteome</keyword>
<reference evidence="8" key="1">
    <citation type="submission" date="2025-08" db="UniProtKB">
        <authorList>
            <consortium name="RefSeq"/>
        </authorList>
    </citation>
    <scope>IDENTIFICATION</scope>
    <source>
        <tissue evidence="8">Blood</tissue>
    </source>
</reference>
<proteinExistence type="inferred from homology"/>
<keyword evidence="4 6" id="KW-1133">Transmembrane helix</keyword>
<name>A0A2Y9P060_DELLE</name>
<comment type="subcellular location">
    <subcellularLocation>
        <location evidence="1 6">Membrane</location>
        <topology evidence="1 6">Multi-pass membrane protein</topology>
    </subcellularLocation>
</comment>
<comment type="similarity">
    <text evidence="2 6">Belongs to the OST5 family.</text>
</comment>